<comment type="caution">
    <text evidence="2">The sequence shown here is derived from an EMBL/GenBank/DDBJ whole genome shotgun (WGS) entry which is preliminary data.</text>
</comment>
<reference evidence="2" key="2">
    <citation type="submission" date="2021-04" db="EMBL/GenBank/DDBJ databases">
        <authorList>
            <person name="Gilroy R."/>
        </authorList>
    </citation>
    <scope>NUCLEOTIDE SEQUENCE</scope>
    <source>
        <strain evidence="2">ChiHjej12B11-9795</strain>
    </source>
</reference>
<dbReference type="EMBL" id="DWZI01000004">
    <property type="protein sequence ID" value="HJA84798.1"/>
    <property type="molecule type" value="Genomic_DNA"/>
</dbReference>
<dbReference type="AlphaFoldDB" id="A0A9D2KU97"/>
<feature type="transmembrane region" description="Helical" evidence="1">
    <location>
        <begin position="12"/>
        <end position="38"/>
    </location>
</feature>
<evidence type="ECO:0000256" key="1">
    <source>
        <dbReference type="SAM" id="Phobius"/>
    </source>
</evidence>
<feature type="transmembrane region" description="Helical" evidence="1">
    <location>
        <begin position="44"/>
        <end position="64"/>
    </location>
</feature>
<evidence type="ECO:0000313" key="2">
    <source>
        <dbReference type="EMBL" id="HJA84798.1"/>
    </source>
</evidence>
<evidence type="ECO:0000313" key="3">
    <source>
        <dbReference type="Proteomes" id="UP000823862"/>
    </source>
</evidence>
<protein>
    <submittedName>
        <fullName evidence="2">Uncharacterized protein</fullName>
    </submittedName>
</protein>
<keyword evidence="1" id="KW-1133">Transmembrane helix</keyword>
<reference evidence="2" key="1">
    <citation type="journal article" date="2021" name="PeerJ">
        <title>Extensive microbial diversity within the chicken gut microbiome revealed by metagenomics and culture.</title>
        <authorList>
            <person name="Gilroy R."/>
            <person name="Ravi A."/>
            <person name="Getino M."/>
            <person name="Pursley I."/>
            <person name="Horton D.L."/>
            <person name="Alikhan N.F."/>
            <person name="Baker D."/>
            <person name="Gharbi K."/>
            <person name="Hall N."/>
            <person name="Watson M."/>
            <person name="Adriaenssens E.M."/>
            <person name="Foster-Nyarko E."/>
            <person name="Jarju S."/>
            <person name="Secka A."/>
            <person name="Antonio M."/>
            <person name="Oren A."/>
            <person name="Chaudhuri R.R."/>
            <person name="La Ragione R."/>
            <person name="Hildebrand F."/>
            <person name="Pallen M.J."/>
        </authorList>
    </citation>
    <scope>NUCLEOTIDE SEQUENCE</scope>
    <source>
        <strain evidence="2">ChiHjej12B11-9795</strain>
    </source>
</reference>
<organism evidence="2 3">
    <name type="scientific">Candidatus Bacteroides avicola</name>
    <dbReference type="NCBI Taxonomy" id="2838468"/>
    <lineage>
        <taxon>Bacteria</taxon>
        <taxon>Pseudomonadati</taxon>
        <taxon>Bacteroidota</taxon>
        <taxon>Bacteroidia</taxon>
        <taxon>Bacteroidales</taxon>
        <taxon>Bacteroidaceae</taxon>
        <taxon>Bacteroides</taxon>
    </lineage>
</organism>
<gene>
    <name evidence="2" type="ORF">H9950_01120</name>
</gene>
<name>A0A9D2KU97_9BACE</name>
<proteinExistence type="predicted"/>
<keyword evidence="1" id="KW-0812">Transmembrane</keyword>
<sequence>MKPNTKKKLKAWLCLLGTMFLTLMVSEIIFMLAIWYPFLKHGGGLKGIGVVLLMGCLYGSMYLWNRTVKRRTHWLDIIDGKLPEAEKGGTE</sequence>
<accession>A0A9D2KU97</accession>
<dbReference type="Proteomes" id="UP000823862">
    <property type="component" value="Unassembled WGS sequence"/>
</dbReference>
<keyword evidence="1" id="KW-0472">Membrane</keyword>